<dbReference type="KEGG" id="liu:OU989_22455"/>
<dbReference type="Proteomes" id="UP001219585">
    <property type="component" value="Plasmid unnamed"/>
</dbReference>
<geneLocation type="plasmid" evidence="1 2">
    <name>unnamed</name>
</geneLocation>
<keyword evidence="1" id="KW-0614">Plasmid</keyword>
<organism evidence="1 2">
    <name type="scientific">Lysinibacillus irui</name>
    <dbReference type="NCBI Taxonomy" id="2998077"/>
    <lineage>
        <taxon>Bacteria</taxon>
        <taxon>Bacillati</taxon>
        <taxon>Bacillota</taxon>
        <taxon>Bacilli</taxon>
        <taxon>Bacillales</taxon>
        <taxon>Bacillaceae</taxon>
        <taxon>Lysinibacillus</taxon>
    </lineage>
</organism>
<protein>
    <submittedName>
        <fullName evidence="1">Uncharacterized protein</fullName>
    </submittedName>
</protein>
<gene>
    <name evidence="1" type="ORF">OU989_22455</name>
</gene>
<evidence type="ECO:0000313" key="1">
    <source>
        <dbReference type="EMBL" id="WDV09288.1"/>
    </source>
</evidence>
<dbReference type="RefSeq" id="WP_274797506.1">
    <property type="nucleotide sequence ID" value="NZ_CP113528.1"/>
</dbReference>
<dbReference type="AlphaFoldDB" id="A0AAJ5RW13"/>
<sequence length="325" mass="38268">MKSFLTLKARKRNLYELYYKKPENRITESFIKMLEKTKPSITPKVLELLGIAECYSEFKYGLQVNQDILGSVSSAVILGISELSHEFDPNYVPSDENKKGDPDAHIYSRDDSMHILIEVKIGNNKLTDDQLYKHRKRFKNVDEASIRVVNITWDEVRNTLAEIIVDYDEYHRNYLLIQEFMDLITSNDYRDIFFYNENEHLKDEYLALDAFIKKLPEVTVRKRDDESIDYLLNDINFVTIFPKNNCLILKSRESEMQAAVNEILNFEHFNALNVIGDRDVSDYRYNFTRLKKEGIIVLNESNDLSPIRDLIVVSYYVRKQKTLNN</sequence>
<dbReference type="EMBL" id="CP113528">
    <property type="protein sequence ID" value="WDV09288.1"/>
    <property type="molecule type" value="Genomic_DNA"/>
</dbReference>
<name>A0AAJ5RW13_9BACI</name>
<evidence type="ECO:0000313" key="2">
    <source>
        <dbReference type="Proteomes" id="UP001219585"/>
    </source>
</evidence>
<reference evidence="1" key="1">
    <citation type="submission" date="2022-11" db="EMBL/GenBank/DDBJ databases">
        <title>Lysinibacillus irui.</title>
        <authorList>
            <person name="Akintayo S.O."/>
        </authorList>
    </citation>
    <scope>NUCLEOTIDE SEQUENCE</scope>
    <source>
        <strain evidence="1">IRB4-01</strain>
        <plasmid evidence="1">unnamed</plasmid>
    </source>
</reference>
<accession>A0AAJ5RW13</accession>
<proteinExistence type="predicted"/>